<gene>
    <name evidence="2" type="ORF">ILEXP_LOCUS20946</name>
    <name evidence="3" type="ORF">ILEXP_LOCUS45528</name>
</gene>
<accession>A0ABC8S677</accession>
<keyword evidence="4" id="KW-1185">Reference proteome</keyword>
<reference evidence="2 4" key="1">
    <citation type="submission" date="2024-02" db="EMBL/GenBank/DDBJ databases">
        <authorList>
            <person name="Vignale AGUSTIN F."/>
            <person name="Sosa J E."/>
            <person name="Modenutti C."/>
        </authorList>
    </citation>
    <scope>NUCLEOTIDE SEQUENCE [LARGE SCALE GENOMIC DNA]</scope>
</reference>
<feature type="region of interest" description="Disordered" evidence="1">
    <location>
        <begin position="31"/>
        <end position="62"/>
    </location>
</feature>
<feature type="compositionally biased region" description="Polar residues" evidence="1">
    <location>
        <begin position="31"/>
        <end position="50"/>
    </location>
</feature>
<dbReference type="AlphaFoldDB" id="A0ABC8S677"/>
<sequence length="85" mass="8843">MASNFNTTPNKRTQALNAQGQMERMVDTVDNRSSVGQGQEQKPVQVIHQSHSAKEDSGTGSGVLASATAAVASTLQSAREAVSGK</sequence>
<dbReference type="Proteomes" id="UP001642360">
    <property type="component" value="Unassembled WGS sequence"/>
</dbReference>
<evidence type="ECO:0000313" key="4">
    <source>
        <dbReference type="Proteomes" id="UP001642360"/>
    </source>
</evidence>
<organism evidence="2 4">
    <name type="scientific">Ilex paraguariensis</name>
    <name type="common">yerba mate</name>
    <dbReference type="NCBI Taxonomy" id="185542"/>
    <lineage>
        <taxon>Eukaryota</taxon>
        <taxon>Viridiplantae</taxon>
        <taxon>Streptophyta</taxon>
        <taxon>Embryophyta</taxon>
        <taxon>Tracheophyta</taxon>
        <taxon>Spermatophyta</taxon>
        <taxon>Magnoliopsida</taxon>
        <taxon>eudicotyledons</taxon>
        <taxon>Gunneridae</taxon>
        <taxon>Pentapetalae</taxon>
        <taxon>asterids</taxon>
        <taxon>campanulids</taxon>
        <taxon>Aquifoliales</taxon>
        <taxon>Aquifoliaceae</taxon>
        <taxon>Ilex</taxon>
    </lineage>
</organism>
<dbReference type="EMBL" id="CAUOFW020006682">
    <property type="protein sequence ID" value="CAK9175717.1"/>
    <property type="molecule type" value="Genomic_DNA"/>
</dbReference>
<evidence type="ECO:0000313" key="3">
    <source>
        <dbReference type="EMBL" id="CAK9175717.1"/>
    </source>
</evidence>
<protein>
    <submittedName>
        <fullName evidence="2">Uncharacterized protein</fullName>
    </submittedName>
</protein>
<proteinExistence type="predicted"/>
<name>A0ABC8S677_9AQUA</name>
<evidence type="ECO:0000313" key="2">
    <source>
        <dbReference type="EMBL" id="CAK9152714.1"/>
    </source>
</evidence>
<dbReference type="EMBL" id="CAUOFW020002286">
    <property type="protein sequence ID" value="CAK9152714.1"/>
    <property type="molecule type" value="Genomic_DNA"/>
</dbReference>
<evidence type="ECO:0000256" key="1">
    <source>
        <dbReference type="SAM" id="MobiDB-lite"/>
    </source>
</evidence>
<comment type="caution">
    <text evidence="2">The sequence shown here is derived from an EMBL/GenBank/DDBJ whole genome shotgun (WGS) entry which is preliminary data.</text>
</comment>